<evidence type="ECO:0000313" key="1">
    <source>
        <dbReference type="EMBL" id="KXA05066.1"/>
    </source>
</evidence>
<accession>A0A133MLZ3</accession>
<proteinExistence type="predicted"/>
<reference evidence="1 2" key="1">
    <citation type="submission" date="2016-01" db="EMBL/GenBank/DDBJ databases">
        <authorList>
            <person name="Oliw E.H."/>
        </authorList>
    </citation>
    <scope>NUCLEOTIDE SEQUENCE [LARGE SCALE GENOMIC DNA]</scope>
    <source>
        <strain evidence="1 2">MJR7757A</strain>
    </source>
</reference>
<gene>
    <name evidence="1" type="ORF">HMPREF3222_03134</name>
</gene>
<evidence type="ECO:0000313" key="2">
    <source>
        <dbReference type="Proteomes" id="UP000070646"/>
    </source>
</evidence>
<dbReference type="EMBL" id="LRPU01000208">
    <property type="protein sequence ID" value="KXA05066.1"/>
    <property type="molecule type" value="Genomic_DNA"/>
</dbReference>
<organism evidence="1 2">
    <name type="scientific">Clostridium perfringens</name>
    <dbReference type="NCBI Taxonomy" id="1502"/>
    <lineage>
        <taxon>Bacteria</taxon>
        <taxon>Bacillati</taxon>
        <taxon>Bacillota</taxon>
        <taxon>Clostridia</taxon>
        <taxon>Eubacteriales</taxon>
        <taxon>Clostridiaceae</taxon>
        <taxon>Clostridium</taxon>
    </lineage>
</organism>
<dbReference type="PATRIC" id="fig|1502.174.peg.3161"/>
<sequence>MKNLNSISNKLAIAKELFSNTKNINLKNFIEEYINNFDEIQNKNNKELETLGLFEYINFNKCIEYINNSKFNIKEWCLLEIPLSNIYTFFNENRNEFFDLIVYNNNVNPQYLDENYNTSDANSIQEAIEKYIN</sequence>
<dbReference type="RefSeq" id="WP_060796919.1">
    <property type="nucleotide sequence ID" value="NZ_KQ956330.1"/>
</dbReference>
<name>A0A133MLZ3_CLOPF</name>
<dbReference type="AlphaFoldDB" id="A0A133MLZ3"/>
<protein>
    <submittedName>
        <fullName evidence="1">Uncharacterized protein</fullName>
    </submittedName>
</protein>
<dbReference type="Proteomes" id="UP000070646">
    <property type="component" value="Unassembled WGS sequence"/>
</dbReference>
<comment type="caution">
    <text evidence="1">The sequence shown here is derived from an EMBL/GenBank/DDBJ whole genome shotgun (WGS) entry which is preliminary data.</text>
</comment>